<feature type="transmembrane region" description="Helical" evidence="7">
    <location>
        <begin position="145"/>
        <end position="164"/>
    </location>
</feature>
<feature type="domain" description="Major facilitator superfamily (MFS) profile" evidence="8">
    <location>
        <begin position="10"/>
        <end position="394"/>
    </location>
</feature>
<dbReference type="AlphaFoldDB" id="A0A074LT24"/>
<dbReference type="EMBL" id="JMIR01000006">
    <property type="protein sequence ID" value="KEO84144.1"/>
    <property type="molecule type" value="Genomic_DNA"/>
</dbReference>
<evidence type="ECO:0000256" key="2">
    <source>
        <dbReference type="ARBA" id="ARBA00022448"/>
    </source>
</evidence>
<evidence type="ECO:0000256" key="1">
    <source>
        <dbReference type="ARBA" id="ARBA00004651"/>
    </source>
</evidence>
<evidence type="ECO:0000313" key="10">
    <source>
        <dbReference type="Proteomes" id="UP000027931"/>
    </source>
</evidence>
<dbReference type="eggNOG" id="COG2814">
    <property type="taxonomic scope" value="Bacteria"/>
</dbReference>
<keyword evidence="2" id="KW-0813">Transport</keyword>
<proteinExistence type="predicted"/>
<dbReference type="Pfam" id="PF07690">
    <property type="entry name" value="MFS_1"/>
    <property type="match status" value="1"/>
</dbReference>
<reference evidence="9 10" key="1">
    <citation type="journal article" date="2013" name="Int. J. Syst. Evol. Microbiol.">
        <title>Tumebacillus flagellatus sp. nov., an alpha-amylase/pullulanase-producing bacterium isolated from cassava wastewater.</title>
        <authorList>
            <person name="Wang Q."/>
            <person name="Xie N."/>
            <person name="Qin Y."/>
            <person name="Shen N."/>
            <person name="Zhu J."/>
            <person name="Mi H."/>
            <person name="Huang R."/>
        </authorList>
    </citation>
    <scope>NUCLEOTIDE SEQUENCE [LARGE SCALE GENOMIC DNA]</scope>
    <source>
        <strain evidence="9 10">GST4</strain>
    </source>
</reference>
<dbReference type="InterPro" id="IPR036259">
    <property type="entry name" value="MFS_trans_sf"/>
</dbReference>
<feature type="transmembrane region" description="Helical" evidence="7">
    <location>
        <begin position="107"/>
        <end position="133"/>
    </location>
</feature>
<feature type="transmembrane region" description="Helical" evidence="7">
    <location>
        <begin position="257"/>
        <end position="274"/>
    </location>
</feature>
<feature type="transmembrane region" description="Helical" evidence="7">
    <location>
        <begin position="76"/>
        <end position="95"/>
    </location>
</feature>
<sequence>MQASIWRDPRFVLYALGGLVNNTGNSIYLVALPLMVFALTGSVGAMSIMAICETIPRSLIGLFLAGPLVDRVSRQVVLSAALTFQSVCSVAIALLNSTGTLEIWMLYVLGGLIATAHEFVRSANFAVVPLMFGDRKMEANSGTNSMFRLSMILGPALASLLLALTSYSAILWINAVTYFAPLAALYWMKIPRENLGGVRSASQIAADLREGLLFLYRDKTQVRLLSGSLFYSLATGGITTVMIFSLKNSYSLTDETISGYLTLSAAGALLSSLITPRLKNVNNNKLMVNGLLVTAVSLGLLLIPVFWIMPIALVLSGVGQLFYTLAYTVEMQDRTPSDMLGRVGSTMRMVEFFSRGVSTSLLGALTAKWGAEAAFVGAIVVSLLPFLTLAPGEWRRDKNHRL</sequence>
<dbReference type="PANTHER" id="PTHR23513:SF6">
    <property type="entry name" value="MAJOR FACILITATOR SUPERFAMILY ASSOCIATED DOMAIN-CONTAINING PROTEIN"/>
    <property type="match status" value="1"/>
</dbReference>
<feature type="transmembrane region" description="Helical" evidence="7">
    <location>
        <begin position="170"/>
        <end position="188"/>
    </location>
</feature>
<dbReference type="InterPro" id="IPR020846">
    <property type="entry name" value="MFS_dom"/>
</dbReference>
<evidence type="ECO:0000259" key="8">
    <source>
        <dbReference type="PROSITE" id="PS50850"/>
    </source>
</evidence>
<dbReference type="Gene3D" id="1.20.1250.20">
    <property type="entry name" value="MFS general substrate transporter like domains"/>
    <property type="match status" value="1"/>
</dbReference>
<feature type="transmembrane region" description="Helical" evidence="7">
    <location>
        <begin position="373"/>
        <end position="392"/>
    </location>
</feature>
<evidence type="ECO:0000313" key="9">
    <source>
        <dbReference type="EMBL" id="KEO84144.1"/>
    </source>
</evidence>
<evidence type="ECO:0000256" key="6">
    <source>
        <dbReference type="ARBA" id="ARBA00023136"/>
    </source>
</evidence>
<dbReference type="GO" id="GO:0005886">
    <property type="term" value="C:plasma membrane"/>
    <property type="evidence" value="ECO:0007669"/>
    <property type="project" value="UniProtKB-SubCell"/>
</dbReference>
<organism evidence="9 10">
    <name type="scientific">Tumebacillus flagellatus</name>
    <dbReference type="NCBI Taxonomy" id="1157490"/>
    <lineage>
        <taxon>Bacteria</taxon>
        <taxon>Bacillati</taxon>
        <taxon>Bacillota</taxon>
        <taxon>Bacilli</taxon>
        <taxon>Bacillales</taxon>
        <taxon>Alicyclobacillaceae</taxon>
        <taxon>Tumebacillus</taxon>
    </lineage>
</organism>
<dbReference type="PROSITE" id="PS50850">
    <property type="entry name" value="MFS"/>
    <property type="match status" value="1"/>
</dbReference>
<dbReference type="GO" id="GO:0022857">
    <property type="term" value="F:transmembrane transporter activity"/>
    <property type="evidence" value="ECO:0007669"/>
    <property type="project" value="InterPro"/>
</dbReference>
<feature type="transmembrane region" description="Helical" evidence="7">
    <location>
        <begin position="286"/>
        <end position="305"/>
    </location>
</feature>
<dbReference type="PANTHER" id="PTHR23513">
    <property type="entry name" value="INTEGRAL MEMBRANE EFFLUX PROTEIN-RELATED"/>
    <property type="match status" value="1"/>
</dbReference>
<dbReference type="CDD" id="cd06173">
    <property type="entry name" value="MFS_MefA_like"/>
    <property type="match status" value="1"/>
</dbReference>
<dbReference type="Proteomes" id="UP000027931">
    <property type="component" value="Unassembled WGS sequence"/>
</dbReference>
<name>A0A074LT24_9BACL</name>
<comment type="caution">
    <text evidence="9">The sequence shown here is derived from an EMBL/GenBank/DDBJ whole genome shotgun (WGS) entry which is preliminary data.</text>
</comment>
<keyword evidence="10" id="KW-1185">Reference proteome</keyword>
<dbReference type="RefSeq" id="WP_038085776.1">
    <property type="nucleotide sequence ID" value="NZ_JMIR01000006.1"/>
</dbReference>
<dbReference type="SUPFAM" id="SSF103473">
    <property type="entry name" value="MFS general substrate transporter"/>
    <property type="match status" value="1"/>
</dbReference>
<evidence type="ECO:0000256" key="4">
    <source>
        <dbReference type="ARBA" id="ARBA00022692"/>
    </source>
</evidence>
<keyword evidence="6 7" id="KW-0472">Membrane</keyword>
<evidence type="ECO:0000256" key="5">
    <source>
        <dbReference type="ARBA" id="ARBA00022989"/>
    </source>
</evidence>
<keyword evidence="4 7" id="KW-0812">Transmembrane</keyword>
<dbReference type="STRING" id="1157490.EL26_06675"/>
<keyword evidence="5 7" id="KW-1133">Transmembrane helix</keyword>
<keyword evidence="3" id="KW-1003">Cell membrane</keyword>
<feature type="transmembrane region" description="Helical" evidence="7">
    <location>
        <begin position="224"/>
        <end position="245"/>
    </location>
</feature>
<evidence type="ECO:0000256" key="7">
    <source>
        <dbReference type="SAM" id="Phobius"/>
    </source>
</evidence>
<evidence type="ECO:0000256" key="3">
    <source>
        <dbReference type="ARBA" id="ARBA00022475"/>
    </source>
</evidence>
<dbReference type="OrthoDB" id="2276409at2"/>
<accession>A0A074LT24</accession>
<comment type="subcellular location">
    <subcellularLocation>
        <location evidence="1">Cell membrane</location>
        <topology evidence="1">Multi-pass membrane protein</topology>
    </subcellularLocation>
</comment>
<dbReference type="InterPro" id="IPR011701">
    <property type="entry name" value="MFS"/>
</dbReference>
<protein>
    <recommendedName>
        <fullName evidence="8">Major facilitator superfamily (MFS) profile domain-containing protein</fullName>
    </recommendedName>
</protein>
<gene>
    <name evidence="9" type="ORF">EL26_06675</name>
</gene>